<evidence type="ECO:0000313" key="1">
    <source>
        <dbReference type="EMBL" id="RCX19585.1"/>
    </source>
</evidence>
<dbReference type="AlphaFoldDB" id="A0A369BED4"/>
<dbReference type="RefSeq" id="WP_114496854.1">
    <property type="nucleotide sequence ID" value="NZ_QPJW01000004.1"/>
</dbReference>
<sequence length="276" mass="29580">MKNPGSKTKVRSGAMMMAGGLLLLALLLGNIAKGQAVAVTTGDSVEAAAVQWDKLFAVGTGAIQEEIQGTVKWQGSWYTLLALEEAANALSSRLGLSVVHGELMQDHTVYYAEGNARGIHTRLSVTWIEEGEYYVVLRLEGQGLEALAEMKASQSAYGESLADEGVAIHWNAALQGTVKSMDTGSAELSDGKGNANELLQDRMQQLENVASHALNLEIVEDYKDTDTISRTYAIPELPISVFSGDRKVSLQMAVHSGFESGNMEVSLGSPLLTVEY</sequence>
<dbReference type="Gene3D" id="3.30.360.40">
    <property type="entry name" value="YwmB-like"/>
    <property type="match status" value="1"/>
</dbReference>
<reference evidence="1 2" key="1">
    <citation type="submission" date="2018-07" db="EMBL/GenBank/DDBJ databases">
        <title>Genomic Encyclopedia of Type Strains, Phase III (KMG-III): the genomes of soil and plant-associated and newly described type strains.</title>
        <authorList>
            <person name="Whitman W."/>
        </authorList>
    </citation>
    <scope>NUCLEOTIDE SEQUENCE [LARGE SCALE GENOMIC DNA]</scope>
    <source>
        <strain evidence="1 2">CECT 8333</strain>
    </source>
</reference>
<evidence type="ECO:0000313" key="2">
    <source>
        <dbReference type="Proteomes" id="UP000253090"/>
    </source>
</evidence>
<proteinExistence type="predicted"/>
<organism evidence="1 2">
    <name type="scientific">Fontibacillus phaseoli</name>
    <dbReference type="NCBI Taxonomy" id="1416533"/>
    <lineage>
        <taxon>Bacteria</taxon>
        <taxon>Bacillati</taxon>
        <taxon>Bacillota</taxon>
        <taxon>Bacilli</taxon>
        <taxon>Bacillales</taxon>
        <taxon>Paenibacillaceae</taxon>
        <taxon>Fontibacillus</taxon>
    </lineage>
</organism>
<gene>
    <name evidence="1" type="ORF">DFP94_10436</name>
</gene>
<keyword evidence="2" id="KW-1185">Reference proteome</keyword>
<dbReference type="OrthoDB" id="2660768at2"/>
<dbReference type="Proteomes" id="UP000253090">
    <property type="component" value="Unassembled WGS sequence"/>
</dbReference>
<name>A0A369BED4_9BACL</name>
<accession>A0A369BED4</accession>
<dbReference type="EMBL" id="QPJW01000004">
    <property type="protein sequence ID" value="RCX19585.1"/>
    <property type="molecule type" value="Genomic_DNA"/>
</dbReference>
<comment type="caution">
    <text evidence="1">The sequence shown here is derived from an EMBL/GenBank/DDBJ whole genome shotgun (WGS) entry which is preliminary data.</text>
</comment>
<protein>
    <submittedName>
        <fullName evidence="1">TATA-box binding protein</fullName>
    </submittedName>
</protein>